<keyword evidence="3" id="KW-1185">Reference proteome</keyword>
<dbReference type="PROSITE" id="PS50206">
    <property type="entry name" value="RHODANESE_3"/>
    <property type="match status" value="1"/>
</dbReference>
<organism evidence="2 3">
    <name type="scientific">Paenimyroides tangerinum</name>
    <dbReference type="NCBI Taxonomy" id="2488728"/>
    <lineage>
        <taxon>Bacteria</taxon>
        <taxon>Pseudomonadati</taxon>
        <taxon>Bacteroidota</taxon>
        <taxon>Flavobacteriia</taxon>
        <taxon>Flavobacteriales</taxon>
        <taxon>Flavobacteriaceae</taxon>
        <taxon>Paenimyroides</taxon>
    </lineage>
</organism>
<dbReference type="CDD" id="cd00158">
    <property type="entry name" value="RHOD"/>
    <property type="match status" value="1"/>
</dbReference>
<sequence length="107" mass="11813">MFGLLKNMFSENNDEELKSIINNAYLVDVRTPAEYAEGNVPGSVNIPLDQVQNQLTKFKNHENIVVFCRSGNRSGQAKAILEQNGFTNVVNGGTWQQINTIKDGAGK</sequence>
<gene>
    <name evidence="2" type="ORF">EG240_12240</name>
</gene>
<dbReference type="PANTHER" id="PTHR43031:SF1">
    <property type="entry name" value="PYRIDINE NUCLEOTIDE-DISULPHIDE OXIDOREDUCTASE"/>
    <property type="match status" value="1"/>
</dbReference>
<dbReference type="Proteomes" id="UP000275719">
    <property type="component" value="Unassembled WGS sequence"/>
</dbReference>
<name>A0A3P3W2B0_9FLAO</name>
<dbReference type="InterPro" id="IPR036873">
    <property type="entry name" value="Rhodanese-like_dom_sf"/>
</dbReference>
<dbReference type="AlphaFoldDB" id="A0A3P3W2B0"/>
<dbReference type="EMBL" id="RQVQ01000031">
    <property type="protein sequence ID" value="RRJ89222.1"/>
    <property type="molecule type" value="Genomic_DNA"/>
</dbReference>
<dbReference type="InterPro" id="IPR001763">
    <property type="entry name" value="Rhodanese-like_dom"/>
</dbReference>
<dbReference type="SUPFAM" id="SSF52821">
    <property type="entry name" value="Rhodanese/Cell cycle control phosphatase"/>
    <property type="match status" value="1"/>
</dbReference>
<protein>
    <submittedName>
        <fullName evidence="2">Rhodanese-like domain-containing protein</fullName>
    </submittedName>
</protein>
<accession>A0A3P3W2B0</accession>
<dbReference type="Gene3D" id="3.40.250.10">
    <property type="entry name" value="Rhodanese-like domain"/>
    <property type="match status" value="1"/>
</dbReference>
<dbReference type="Pfam" id="PF00581">
    <property type="entry name" value="Rhodanese"/>
    <property type="match status" value="1"/>
</dbReference>
<comment type="caution">
    <text evidence="2">The sequence shown here is derived from an EMBL/GenBank/DDBJ whole genome shotgun (WGS) entry which is preliminary data.</text>
</comment>
<evidence type="ECO:0000259" key="1">
    <source>
        <dbReference type="PROSITE" id="PS50206"/>
    </source>
</evidence>
<feature type="domain" description="Rhodanese" evidence="1">
    <location>
        <begin position="20"/>
        <end position="100"/>
    </location>
</feature>
<dbReference type="SMART" id="SM00450">
    <property type="entry name" value="RHOD"/>
    <property type="match status" value="1"/>
</dbReference>
<reference evidence="2 3" key="1">
    <citation type="submission" date="2018-11" db="EMBL/GenBank/DDBJ databases">
        <title>Flavobacterium sp. nov., YIM 102701-2 draft genome.</title>
        <authorList>
            <person name="Li G."/>
            <person name="Jiang Y."/>
        </authorList>
    </citation>
    <scope>NUCLEOTIDE SEQUENCE [LARGE SCALE GENOMIC DNA]</scope>
    <source>
        <strain evidence="2 3">YIM 102701-2</strain>
    </source>
</reference>
<dbReference type="OrthoDB" id="9800872at2"/>
<evidence type="ECO:0000313" key="3">
    <source>
        <dbReference type="Proteomes" id="UP000275719"/>
    </source>
</evidence>
<dbReference type="PANTHER" id="PTHR43031">
    <property type="entry name" value="FAD-DEPENDENT OXIDOREDUCTASE"/>
    <property type="match status" value="1"/>
</dbReference>
<evidence type="ECO:0000313" key="2">
    <source>
        <dbReference type="EMBL" id="RRJ89222.1"/>
    </source>
</evidence>
<proteinExistence type="predicted"/>
<dbReference type="InterPro" id="IPR050229">
    <property type="entry name" value="GlpE_sulfurtransferase"/>
</dbReference>